<comment type="subcellular location">
    <subcellularLocation>
        <location evidence="5">Cell membrane</location>
        <topology evidence="5">Multi-pass membrane protein</topology>
    </subcellularLocation>
    <subcellularLocation>
        <location evidence="1">Membrane</location>
        <topology evidence="1">Multi-pass membrane protein</topology>
    </subcellularLocation>
</comment>
<feature type="transmembrane region" description="Helical" evidence="5">
    <location>
        <begin position="96"/>
        <end position="113"/>
    </location>
</feature>
<name>A0A660KYL4_9ACTN</name>
<accession>A0A660KYL4</accession>
<feature type="transmembrane region" description="Helical" evidence="5">
    <location>
        <begin position="40"/>
        <end position="60"/>
    </location>
</feature>
<evidence type="ECO:0000256" key="4">
    <source>
        <dbReference type="ARBA" id="ARBA00023136"/>
    </source>
</evidence>
<comment type="similarity">
    <text evidence="5">Belongs to the 4-toluene sulfonate uptake permease (TSUP) (TC 2.A.102) family.</text>
</comment>
<feature type="transmembrane region" description="Helical" evidence="5">
    <location>
        <begin position="220"/>
        <end position="240"/>
    </location>
</feature>
<feature type="transmembrane region" description="Helical" evidence="5">
    <location>
        <begin position="125"/>
        <end position="154"/>
    </location>
</feature>
<proteinExistence type="inferred from homology"/>
<keyword evidence="4 5" id="KW-0472">Membrane</keyword>
<evidence type="ECO:0000256" key="1">
    <source>
        <dbReference type="ARBA" id="ARBA00004141"/>
    </source>
</evidence>
<evidence type="ECO:0000256" key="2">
    <source>
        <dbReference type="ARBA" id="ARBA00022692"/>
    </source>
</evidence>
<evidence type="ECO:0000313" key="6">
    <source>
        <dbReference type="EMBL" id="RKQ86165.1"/>
    </source>
</evidence>
<keyword evidence="2 5" id="KW-0812">Transmembrane</keyword>
<reference evidence="6 7" key="1">
    <citation type="submission" date="2018-10" db="EMBL/GenBank/DDBJ databases">
        <title>Genomic Encyclopedia of Archaeal and Bacterial Type Strains, Phase II (KMG-II): from individual species to whole genera.</title>
        <authorList>
            <person name="Goeker M."/>
        </authorList>
    </citation>
    <scope>NUCLEOTIDE SEQUENCE [LARGE SCALE GENOMIC DNA]</scope>
    <source>
        <strain evidence="6 7">DSM 14954</strain>
    </source>
</reference>
<evidence type="ECO:0000313" key="7">
    <source>
        <dbReference type="Proteomes" id="UP000278962"/>
    </source>
</evidence>
<dbReference type="AlphaFoldDB" id="A0A660KYL4"/>
<gene>
    <name evidence="6" type="ORF">C8N24_4175</name>
</gene>
<dbReference type="RefSeq" id="WP_170179274.1">
    <property type="nucleotide sequence ID" value="NZ_RBIL01000002.1"/>
</dbReference>
<keyword evidence="3 5" id="KW-1133">Transmembrane helix</keyword>
<comment type="caution">
    <text evidence="6">The sequence shown here is derived from an EMBL/GenBank/DDBJ whole genome shotgun (WGS) entry which is preliminary data.</text>
</comment>
<organism evidence="6 7">
    <name type="scientific">Solirubrobacter pauli</name>
    <dbReference type="NCBI Taxonomy" id="166793"/>
    <lineage>
        <taxon>Bacteria</taxon>
        <taxon>Bacillati</taxon>
        <taxon>Actinomycetota</taxon>
        <taxon>Thermoleophilia</taxon>
        <taxon>Solirubrobacterales</taxon>
        <taxon>Solirubrobacteraceae</taxon>
        <taxon>Solirubrobacter</taxon>
    </lineage>
</organism>
<feature type="transmembrane region" description="Helical" evidence="5">
    <location>
        <begin position="193"/>
        <end position="214"/>
    </location>
</feature>
<evidence type="ECO:0000256" key="5">
    <source>
        <dbReference type="RuleBase" id="RU363041"/>
    </source>
</evidence>
<evidence type="ECO:0000256" key="3">
    <source>
        <dbReference type="ARBA" id="ARBA00022989"/>
    </source>
</evidence>
<dbReference type="Proteomes" id="UP000278962">
    <property type="component" value="Unassembled WGS sequence"/>
</dbReference>
<keyword evidence="7" id="KW-1185">Reference proteome</keyword>
<protein>
    <recommendedName>
        <fullName evidence="5">Probable membrane transporter protein</fullName>
    </recommendedName>
</protein>
<sequence length="241" mass="23566">MSFVVLVAAAVSCAAVQRAIGVGYSLVLLPAAIAVLPDGQAVPCVLAVGIVLSVGLLLAGRRAPDADDVTRGLLTFAPAGQLVALLALGALRGPELRVAAAAVLLTGCAAALVQRRAPRRAPGRATGAAAGVVIGAVGALTAVIGPFVALLLTLRADAGGDELRRRLWLCTTVLSTTALALAALLGTSDLRGALVALALAPALAVGALVGAPLVGRLHPAAHRLTVLLIAAAGAATLLAGA</sequence>
<feature type="transmembrane region" description="Helical" evidence="5">
    <location>
        <begin position="72"/>
        <end position="90"/>
    </location>
</feature>
<dbReference type="Pfam" id="PF01925">
    <property type="entry name" value="TauE"/>
    <property type="match status" value="1"/>
</dbReference>
<dbReference type="GO" id="GO:0005886">
    <property type="term" value="C:plasma membrane"/>
    <property type="evidence" value="ECO:0007669"/>
    <property type="project" value="UniProtKB-SubCell"/>
</dbReference>
<dbReference type="EMBL" id="RBIL01000002">
    <property type="protein sequence ID" value="RKQ86165.1"/>
    <property type="molecule type" value="Genomic_DNA"/>
</dbReference>
<keyword evidence="5" id="KW-1003">Cell membrane</keyword>
<dbReference type="InterPro" id="IPR002781">
    <property type="entry name" value="TM_pro_TauE-like"/>
</dbReference>
<feature type="transmembrane region" description="Helical" evidence="5">
    <location>
        <begin position="166"/>
        <end position="186"/>
    </location>
</feature>